<feature type="transmembrane region" description="Helical" evidence="2">
    <location>
        <begin position="20"/>
        <end position="37"/>
    </location>
</feature>
<keyword evidence="2" id="KW-1133">Transmembrane helix</keyword>
<feature type="region of interest" description="Disordered" evidence="1">
    <location>
        <begin position="225"/>
        <end position="367"/>
    </location>
</feature>
<evidence type="ECO:0000256" key="1">
    <source>
        <dbReference type="SAM" id="MobiDB-lite"/>
    </source>
</evidence>
<feature type="region of interest" description="Disordered" evidence="1">
    <location>
        <begin position="150"/>
        <end position="194"/>
    </location>
</feature>
<protein>
    <submittedName>
        <fullName evidence="3">Uncharacterized protein</fullName>
    </submittedName>
</protein>
<evidence type="ECO:0000256" key="2">
    <source>
        <dbReference type="SAM" id="Phobius"/>
    </source>
</evidence>
<organism evidence="3 4">
    <name type="scientific">Streptomyces stramineus</name>
    <dbReference type="NCBI Taxonomy" id="173861"/>
    <lineage>
        <taxon>Bacteria</taxon>
        <taxon>Bacillati</taxon>
        <taxon>Actinomycetota</taxon>
        <taxon>Actinomycetes</taxon>
        <taxon>Kitasatosporales</taxon>
        <taxon>Streptomycetaceae</taxon>
        <taxon>Streptomyces</taxon>
    </lineage>
</organism>
<sequence length="367" mass="36652">MDDKGESEAKQKNKRLELSVAQVAGSALAAVIAALLAGKLGVYGTVIGAGVVSIVATSGGTIFQHLFKRTGEQLREATAQAAQPRLRQVPVRDAGRAVHRAAGHSAAPHGADTDRTQLIGKVDATQLIPGVDAARTPPPEDETQLLHTAGRTPEHSGAGAGAPMDPRTTTSFPHPHGAGQPDDAYTGGTTHGTRLRGWKRPLLAAGAIFVLAMGTVTAVELVSDKSADGGKGTTTITQLVGGKPEKKQEDQHTPAPDPGHSRDGGRESGEGEDGGPTPGPDASRPGSGTDGTDKPDPTPSAPSPKPSGDSTPSPKPNPSNPGPTPDSGKGGDDGKGSGGDAAAQGTGGGRTAPTPPQGQNAAAGTVS</sequence>
<comment type="caution">
    <text evidence="3">The sequence shown here is derived from an EMBL/GenBank/DDBJ whole genome shotgun (WGS) entry which is preliminary data.</text>
</comment>
<keyword evidence="2" id="KW-0472">Membrane</keyword>
<feature type="transmembrane region" description="Helical" evidence="2">
    <location>
        <begin position="43"/>
        <end position="67"/>
    </location>
</feature>
<dbReference type="Proteomes" id="UP001499895">
    <property type="component" value="Unassembled WGS sequence"/>
</dbReference>
<feature type="transmembrane region" description="Helical" evidence="2">
    <location>
        <begin position="202"/>
        <end position="222"/>
    </location>
</feature>
<keyword evidence="4" id="KW-1185">Reference proteome</keyword>
<keyword evidence="2" id="KW-0812">Transmembrane</keyword>
<proteinExistence type="predicted"/>
<evidence type="ECO:0000313" key="3">
    <source>
        <dbReference type="EMBL" id="GAA0481412.1"/>
    </source>
</evidence>
<feature type="compositionally biased region" description="Basic and acidic residues" evidence="1">
    <location>
        <begin position="243"/>
        <end position="252"/>
    </location>
</feature>
<accession>A0ABN1APY0</accession>
<dbReference type="EMBL" id="BAAAHB010000070">
    <property type="protein sequence ID" value="GAA0481412.1"/>
    <property type="molecule type" value="Genomic_DNA"/>
</dbReference>
<feature type="compositionally biased region" description="Basic and acidic residues" evidence="1">
    <location>
        <begin position="259"/>
        <end position="269"/>
    </location>
</feature>
<feature type="compositionally biased region" description="Pro residues" evidence="1">
    <location>
        <begin position="313"/>
        <end position="324"/>
    </location>
</feature>
<evidence type="ECO:0000313" key="4">
    <source>
        <dbReference type="Proteomes" id="UP001499895"/>
    </source>
</evidence>
<gene>
    <name evidence="3" type="ORF">GCM10009544_49170</name>
</gene>
<name>A0ABN1APY0_9ACTN</name>
<reference evidence="3 4" key="1">
    <citation type="journal article" date="2019" name="Int. J. Syst. Evol. Microbiol.">
        <title>The Global Catalogue of Microorganisms (GCM) 10K type strain sequencing project: providing services to taxonomists for standard genome sequencing and annotation.</title>
        <authorList>
            <consortium name="The Broad Institute Genomics Platform"/>
            <consortium name="The Broad Institute Genome Sequencing Center for Infectious Disease"/>
            <person name="Wu L."/>
            <person name="Ma J."/>
        </authorList>
    </citation>
    <scope>NUCLEOTIDE SEQUENCE [LARGE SCALE GENOMIC DNA]</scope>
    <source>
        <strain evidence="3 4">JCM 10649</strain>
    </source>
</reference>
<dbReference type="RefSeq" id="WP_344094580.1">
    <property type="nucleotide sequence ID" value="NZ_BAAAHB010000070.1"/>
</dbReference>